<evidence type="ECO:0000259" key="2">
    <source>
        <dbReference type="SMART" id="SM01204"/>
    </source>
</evidence>
<dbReference type="InterPro" id="IPR019494">
    <property type="entry name" value="FIST_C"/>
</dbReference>
<reference evidence="3 4" key="1">
    <citation type="submission" date="2022-07" db="EMBL/GenBank/DDBJ databases">
        <title>Genome Analysis of Selected Gammaproteobacteria from Nigerian Food snails.</title>
        <authorList>
            <person name="Okafor A.C."/>
        </authorList>
    </citation>
    <scope>NUCLEOTIDE SEQUENCE [LARGE SCALE GENOMIC DNA]</scope>
    <source>
        <strain evidence="3 4">Awg 2</strain>
    </source>
</reference>
<protein>
    <submittedName>
        <fullName evidence="3">FIST signal transduction protein</fullName>
    </submittedName>
</protein>
<dbReference type="SMART" id="SM01204">
    <property type="entry name" value="FIST_C"/>
    <property type="match status" value="1"/>
</dbReference>
<proteinExistence type="predicted"/>
<dbReference type="RefSeq" id="WP_190834909.1">
    <property type="nucleotide sequence ID" value="NZ_JANEWF010000065.1"/>
</dbReference>
<accession>A0ABT4YD94</accession>
<dbReference type="Pfam" id="PF10442">
    <property type="entry name" value="FIST_C"/>
    <property type="match status" value="1"/>
</dbReference>
<feature type="domain" description="FIST C-domain" evidence="2">
    <location>
        <begin position="236"/>
        <end position="367"/>
    </location>
</feature>
<dbReference type="PANTHER" id="PTHR40252:SF2">
    <property type="entry name" value="BLR0328 PROTEIN"/>
    <property type="match status" value="1"/>
</dbReference>
<dbReference type="SMART" id="SM00897">
    <property type="entry name" value="FIST"/>
    <property type="match status" value="1"/>
</dbReference>
<keyword evidence="4" id="KW-1185">Reference proteome</keyword>
<dbReference type="EMBL" id="JANEWF010000065">
    <property type="protein sequence ID" value="MDA8486779.1"/>
    <property type="molecule type" value="Genomic_DNA"/>
</dbReference>
<sequence length="388" mass="42187">MLEEPAEGVVTAMSLASEAEAVAQDLARQLIHPHLGFVLFFCSAEYDLDALGQALEQYFGGVRLVGCTSAGEITPLGYGRNCVSAVGFDHRSFSIASALVDEMDRFGLIDAQQLVERLVQDCRANSLAPIKGHSFALTLLDGLSSREEVVLAALGAAFGSIPHFGGSAADDHHLKHTHVYYEGRFHAGAAVVVLVNTALDFEVFSTHHILPGTEKLVVTRADNASRRVFELNAEPAAEVYARMVGVPLSALDLRMFAAHPLAVRLGDSYYVRSIQRVNPDLSLTFYCAVENGIVLTAMRTGPLLPNLEALFRRLGERLGPPLLTIGCDCFLRRLEIENDADAVTRTSEILRGQRVIGFNSYGEQFNGMHINQTFTGVAIGRRGRNGCR</sequence>
<evidence type="ECO:0000313" key="4">
    <source>
        <dbReference type="Proteomes" id="UP001211689"/>
    </source>
</evidence>
<comment type="caution">
    <text evidence="3">The sequence shown here is derived from an EMBL/GenBank/DDBJ whole genome shotgun (WGS) entry which is preliminary data.</text>
</comment>
<dbReference type="Proteomes" id="UP001211689">
    <property type="component" value="Unassembled WGS sequence"/>
</dbReference>
<dbReference type="Pfam" id="PF08495">
    <property type="entry name" value="FIST"/>
    <property type="match status" value="1"/>
</dbReference>
<name>A0ABT4YD94_METRE</name>
<organism evidence="3 4">
    <name type="scientific">Metapseudomonas resinovorans</name>
    <name type="common">Pseudomonas resinovorans</name>
    <dbReference type="NCBI Taxonomy" id="53412"/>
    <lineage>
        <taxon>Bacteria</taxon>
        <taxon>Pseudomonadati</taxon>
        <taxon>Pseudomonadota</taxon>
        <taxon>Gammaproteobacteria</taxon>
        <taxon>Pseudomonadales</taxon>
        <taxon>Pseudomonadaceae</taxon>
        <taxon>Metapseudomonas</taxon>
    </lineage>
</organism>
<gene>
    <name evidence="3" type="ORF">NNO07_27265</name>
</gene>
<dbReference type="PANTHER" id="PTHR40252">
    <property type="entry name" value="BLR0328 PROTEIN"/>
    <property type="match status" value="1"/>
</dbReference>
<evidence type="ECO:0000259" key="1">
    <source>
        <dbReference type="SMART" id="SM00897"/>
    </source>
</evidence>
<evidence type="ECO:0000313" key="3">
    <source>
        <dbReference type="EMBL" id="MDA8486779.1"/>
    </source>
</evidence>
<feature type="domain" description="FIST" evidence="1">
    <location>
        <begin position="34"/>
        <end position="235"/>
    </location>
</feature>
<dbReference type="InterPro" id="IPR013702">
    <property type="entry name" value="FIST_domain_N"/>
</dbReference>
<dbReference type="NCBIfam" id="NF041558">
    <property type="entry name" value="NosP"/>
    <property type="match status" value="1"/>
</dbReference>